<dbReference type="AlphaFoldDB" id="A0A1I3RC85"/>
<dbReference type="OrthoDB" id="1440370at2"/>
<feature type="transmembrane region" description="Helical" evidence="1">
    <location>
        <begin position="7"/>
        <end position="29"/>
    </location>
</feature>
<dbReference type="Proteomes" id="UP000243887">
    <property type="component" value="Unassembled WGS sequence"/>
</dbReference>
<evidence type="ECO:0000313" key="2">
    <source>
        <dbReference type="EMBL" id="SFJ42806.1"/>
    </source>
</evidence>
<feature type="transmembrane region" description="Helical" evidence="1">
    <location>
        <begin position="35"/>
        <end position="56"/>
    </location>
</feature>
<dbReference type="EMBL" id="FORU01000007">
    <property type="protein sequence ID" value="SFJ42806.1"/>
    <property type="molecule type" value="Genomic_DNA"/>
</dbReference>
<sequence length="206" mass="24233">MKKKREWIRIGIIILAVVFIISTVTFEIFEFPTLVTQFIGALLGVVITAIITVLLLQGQSRTEENLEKKLKVFEKKQEIYFNFLEKLNTILQNEDTQRFTPSKKQFQNEELNLQDLLFEFGYLKMHTTNETFSEILVYVSNLIEENNKLKFLETASMDDYNQYYQVLANNYFSIVTLLKKELYAKELPHFNTETINTIINNSLKGY</sequence>
<accession>A0A1I3RC85</accession>
<keyword evidence="1" id="KW-1133">Transmembrane helix</keyword>
<gene>
    <name evidence="2" type="ORF">SAMN04487893_10798</name>
</gene>
<reference evidence="3" key="1">
    <citation type="submission" date="2016-10" db="EMBL/GenBank/DDBJ databases">
        <authorList>
            <person name="Varghese N."/>
            <person name="Submissions S."/>
        </authorList>
    </citation>
    <scope>NUCLEOTIDE SEQUENCE [LARGE SCALE GENOMIC DNA]</scope>
    <source>
        <strain evidence="3">DSM 26542</strain>
    </source>
</reference>
<organism evidence="2 3">
    <name type="scientific">Myroides guanonis</name>
    <dbReference type="NCBI Taxonomy" id="1150112"/>
    <lineage>
        <taxon>Bacteria</taxon>
        <taxon>Pseudomonadati</taxon>
        <taxon>Bacteroidota</taxon>
        <taxon>Flavobacteriia</taxon>
        <taxon>Flavobacteriales</taxon>
        <taxon>Flavobacteriaceae</taxon>
        <taxon>Myroides</taxon>
    </lineage>
</organism>
<keyword evidence="1" id="KW-0472">Membrane</keyword>
<proteinExistence type="predicted"/>
<evidence type="ECO:0000256" key="1">
    <source>
        <dbReference type="SAM" id="Phobius"/>
    </source>
</evidence>
<keyword evidence="1" id="KW-0812">Transmembrane</keyword>
<keyword evidence="3" id="KW-1185">Reference proteome</keyword>
<protein>
    <submittedName>
        <fullName evidence="2">Uncharacterized protein</fullName>
    </submittedName>
</protein>
<evidence type="ECO:0000313" key="3">
    <source>
        <dbReference type="Proteomes" id="UP000243887"/>
    </source>
</evidence>
<name>A0A1I3RC85_9FLAO</name>
<dbReference type="RefSeq" id="WP_090678915.1">
    <property type="nucleotide sequence ID" value="NZ_FORU01000007.1"/>
</dbReference>